<accession>A0A8H4AVE9</accession>
<dbReference type="EMBL" id="WTPW01000194">
    <property type="protein sequence ID" value="KAF0536933.1"/>
    <property type="molecule type" value="Genomic_DNA"/>
</dbReference>
<gene>
    <name evidence="2" type="ORF">F8M41_008775</name>
</gene>
<evidence type="ECO:0000256" key="1">
    <source>
        <dbReference type="SAM" id="Phobius"/>
    </source>
</evidence>
<reference evidence="2 3" key="1">
    <citation type="journal article" date="2019" name="Environ. Microbiol.">
        <title>At the nexus of three kingdoms: the genome of the mycorrhizal fungus Gigaspora margarita provides insights into plant, endobacterial and fungal interactions.</title>
        <authorList>
            <person name="Venice F."/>
            <person name="Ghignone S."/>
            <person name="Salvioli di Fossalunga A."/>
            <person name="Amselem J."/>
            <person name="Novero M."/>
            <person name="Xianan X."/>
            <person name="Sedzielewska Toro K."/>
            <person name="Morin E."/>
            <person name="Lipzen A."/>
            <person name="Grigoriev I.V."/>
            <person name="Henrissat B."/>
            <person name="Martin F.M."/>
            <person name="Bonfante P."/>
        </authorList>
    </citation>
    <scope>NUCLEOTIDE SEQUENCE [LARGE SCALE GENOMIC DNA]</scope>
    <source>
        <strain evidence="2 3">BEG34</strain>
    </source>
</reference>
<sequence length="87" mass="10132">MSSNSTLRRLISIRGRSTFDELAMMMKVERVANLYNEDSFDFAEDFGIVHVSIRNLIDENTCVREARALVTFIPIVLIIYRGYYVYT</sequence>
<keyword evidence="1" id="KW-0472">Membrane</keyword>
<comment type="caution">
    <text evidence="2">The sequence shown here is derived from an EMBL/GenBank/DDBJ whole genome shotgun (WGS) entry which is preliminary data.</text>
</comment>
<proteinExistence type="predicted"/>
<keyword evidence="1" id="KW-1133">Transmembrane helix</keyword>
<evidence type="ECO:0000313" key="2">
    <source>
        <dbReference type="EMBL" id="KAF0536933.1"/>
    </source>
</evidence>
<feature type="transmembrane region" description="Helical" evidence="1">
    <location>
        <begin position="68"/>
        <end position="86"/>
    </location>
</feature>
<keyword evidence="3" id="KW-1185">Reference proteome</keyword>
<keyword evidence="1" id="KW-0812">Transmembrane</keyword>
<dbReference type="Proteomes" id="UP000439903">
    <property type="component" value="Unassembled WGS sequence"/>
</dbReference>
<dbReference type="OrthoDB" id="2427589at2759"/>
<evidence type="ECO:0000313" key="3">
    <source>
        <dbReference type="Proteomes" id="UP000439903"/>
    </source>
</evidence>
<organism evidence="2 3">
    <name type="scientific">Gigaspora margarita</name>
    <dbReference type="NCBI Taxonomy" id="4874"/>
    <lineage>
        <taxon>Eukaryota</taxon>
        <taxon>Fungi</taxon>
        <taxon>Fungi incertae sedis</taxon>
        <taxon>Mucoromycota</taxon>
        <taxon>Glomeromycotina</taxon>
        <taxon>Glomeromycetes</taxon>
        <taxon>Diversisporales</taxon>
        <taxon>Gigasporaceae</taxon>
        <taxon>Gigaspora</taxon>
    </lineage>
</organism>
<dbReference type="AlphaFoldDB" id="A0A8H4AVE9"/>
<protein>
    <submittedName>
        <fullName evidence="2">Uncharacterized protein</fullName>
    </submittedName>
</protein>
<name>A0A8H4AVE9_GIGMA</name>